<dbReference type="RefSeq" id="WP_066437277.1">
    <property type="nucleotide sequence ID" value="NZ_LZRN01000042.1"/>
</dbReference>
<accession>A0A1A7QVR1</accession>
<dbReference type="Proteomes" id="UP000248987">
    <property type="component" value="Unassembled WGS sequence"/>
</dbReference>
<organism evidence="3 4">
    <name type="scientific">Gelidibacter algens</name>
    <dbReference type="NCBI Taxonomy" id="49280"/>
    <lineage>
        <taxon>Bacteria</taxon>
        <taxon>Pseudomonadati</taxon>
        <taxon>Bacteroidota</taxon>
        <taxon>Flavobacteriia</taxon>
        <taxon>Flavobacteriales</taxon>
        <taxon>Flavobacteriaceae</taxon>
        <taxon>Gelidibacter</taxon>
    </lineage>
</organism>
<feature type="chain" id="PRO_5030025400" evidence="2">
    <location>
        <begin position="19"/>
        <end position="155"/>
    </location>
</feature>
<sequence>MKIWIVLFFLSLGAIVNAQEVISNGKAYEVRNKAIFKDGVDITATLEKEEEAHIFKTLNNQLNKAKDAEDVRKKLEKAARKSDKALKKAAKELKSKQKAQDRFNKATKKLEQNQEKYEKLKKRGKLSPQDEVKWLKMLEDYKDDLEKATQKLQRS</sequence>
<reference evidence="3 4" key="1">
    <citation type="submission" date="2018-06" db="EMBL/GenBank/DDBJ databases">
        <title>Genomic Encyclopedia of Archaeal and Bacterial Type Strains, Phase II (KMG-II): from individual species to whole genera.</title>
        <authorList>
            <person name="Goeker M."/>
        </authorList>
    </citation>
    <scope>NUCLEOTIDE SEQUENCE [LARGE SCALE GENOMIC DNA]</scope>
    <source>
        <strain evidence="3 4">DSM 12408</strain>
    </source>
</reference>
<dbReference type="OrthoDB" id="1450963at2"/>
<evidence type="ECO:0000256" key="1">
    <source>
        <dbReference type="SAM" id="MobiDB-lite"/>
    </source>
</evidence>
<evidence type="ECO:0000313" key="4">
    <source>
        <dbReference type="Proteomes" id="UP000248987"/>
    </source>
</evidence>
<feature type="compositionally biased region" description="Basic and acidic residues" evidence="1">
    <location>
        <begin position="80"/>
        <end position="118"/>
    </location>
</feature>
<evidence type="ECO:0000313" key="3">
    <source>
        <dbReference type="EMBL" id="RAJ18706.1"/>
    </source>
</evidence>
<dbReference type="EMBL" id="QLLQ01000026">
    <property type="protein sequence ID" value="RAJ18706.1"/>
    <property type="molecule type" value="Genomic_DNA"/>
</dbReference>
<name>A0A1A7QVR1_9FLAO</name>
<comment type="caution">
    <text evidence="3">The sequence shown here is derived from an EMBL/GenBank/DDBJ whole genome shotgun (WGS) entry which is preliminary data.</text>
</comment>
<dbReference type="AlphaFoldDB" id="A0A1A7QVR1"/>
<feature type="region of interest" description="Disordered" evidence="1">
    <location>
        <begin position="80"/>
        <end position="125"/>
    </location>
</feature>
<gene>
    <name evidence="3" type="ORF">LX77_03741</name>
</gene>
<keyword evidence="4" id="KW-1185">Reference proteome</keyword>
<keyword evidence="2" id="KW-0732">Signal</keyword>
<dbReference type="STRING" id="49280.A9996_15795"/>
<feature type="signal peptide" evidence="2">
    <location>
        <begin position="1"/>
        <end position="18"/>
    </location>
</feature>
<proteinExistence type="predicted"/>
<evidence type="ECO:0000256" key="2">
    <source>
        <dbReference type="SAM" id="SignalP"/>
    </source>
</evidence>
<protein>
    <submittedName>
        <fullName evidence="3">Uncharacterized protein</fullName>
    </submittedName>
</protein>